<dbReference type="EMBL" id="JANIEX010000007">
    <property type="protein sequence ID" value="KAJ3576667.1"/>
    <property type="molecule type" value="Genomic_DNA"/>
</dbReference>
<dbReference type="PROSITE" id="PS51762">
    <property type="entry name" value="GH16_2"/>
    <property type="match status" value="1"/>
</dbReference>
<dbReference type="InterPro" id="IPR000757">
    <property type="entry name" value="Beta-glucanase-like"/>
</dbReference>
<evidence type="ECO:0000259" key="2">
    <source>
        <dbReference type="PROSITE" id="PS51762"/>
    </source>
</evidence>
<dbReference type="Proteomes" id="UP001213000">
    <property type="component" value="Unassembled WGS sequence"/>
</dbReference>
<protein>
    <recommendedName>
        <fullName evidence="2">GH16 domain-containing protein</fullName>
    </recommendedName>
</protein>
<gene>
    <name evidence="3" type="ORF">NP233_g284</name>
</gene>
<proteinExistence type="predicted"/>
<dbReference type="InterPro" id="IPR013320">
    <property type="entry name" value="ConA-like_dom_sf"/>
</dbReference>
<keyword evidence="1" id="KW-0732">Signal</keyword>
<dbReference type="AlphaFoldDB" id="A0AAD5YWU4"/>
<name>A0AAD5YWU4_9AGAR</name>
<dbReference type="InterPro" id="IPR050546">
    <property type="entry name" value="Glycosyl_Hydrlase_16"/>
</dbReference>
<dbReference type="PANTHER" id="PTHR10963">
    <property type="entry name" value="GLYCOSYL HYDROLASE-RELATED"/>
    <property type="match status" value="1"/>
</dbReference>
<dbReference type="Pfam" id="PF26113">
    <property type="entry name" value="GH16_XgeA"/>
    <property type="match status" value="1"/>
</dbReference>
<dbReference type="CDD" id="cd02181">
    <property type="entry name" value="GH16_fungal_Lam16A_glucanase"/>
    <property type="match status" value="1"/>
</dbReference>
<feature type="signal peptide" evidence="1">
    <location>
        <begin position="1"/>
        <end position="21"/>
    </location>
</feature>
<feature type="chain" id="PRO_5042109166" description="GH16 domain-containing protein" evidence="1">
    <location>
        <begin position="22"/>
        <end position="410"/>
    </location>
</feature>
<keyword evidence="4" id="KW-1185">Reference proteome</keyword>
<evidence type="ECO:0000313" key="3">
    <source>
        <dbReference type="EMBL" id="KAJ3576667.1"/>
    </source>
</evidence>
<reference evidence="3" key="1">
    <citation type="submission" date="2022-07" db="EMBL/GenBank/DDBJ databases">
        <title>Genome Sequence of Leucocoprinus birnbaumii.</title>
        <authorList>
            <person name="Buettner E."/>
        </authorList>
    </citation>
    <scope>NUCLEOTIDE SEQUENCE</scope>
    <source>
        <strain evidence="3">VT141</strain>
    </source>
</reference>
<comment type="caution">
    <text evidence="3">The sequence shown here is derived from an EMBL/GenBank/DDBJ whole genome shotgun (WGS) entry which is preliminary data.</text>
</comment>
<feature type="domain" description="GH16" evidence="2">
    <location>
        <begin position="56"/>
        <end position="347"/>
    </location>
</feature>
<dbReference type="GO" id="GO:0004553">
    <property type="term" value="F:hydrolase activity, hydrolyzing O-glycosyl compounds"/>
    <property type="evidence" value="ECO:0007669"/>
    <property type="project" value="InterPro"/>
</dbReference>
<organism evidence="3 4">
    <name type="scientific">Leucocoprinus birnbaumii</name>
    <dbReference type="NCBI Taxonomy" id="56174"/>
    <lineage>
        <taxon>Eukaryota</taxon>
        <taxon>Fungi</taxon>
        <taxon>Dikarya</taxon>
        <taxon>Basidiomycota</taxon>
        <taxon>Agaricomycotina</taxon>
        <taxon>Agaricomycetes</taxon>
        <taxon>Agaricomycetidae</taxon>
        <taxon>Agaricales</taxon>
        <taxon>Agaricineae</taxon>
        <taxon>Agaricaceae</taxon>
        <taxon>Leucocoprinus</taxon>
    </lineage>
</organism>
<accession>A0AAD5YWU4</accession>
<evidence type="ECO:0000313" key="4">
    <source>
        <dbReference type="Proteomes" id="UP001213000"/>
    </source>
</evidence>
<sequence>MPRPLACLLLALGAHFAACSAFSWPAWSIRSREGRRLPGAKLEKRQRSINRNRDGTPFVWLPVDEYSGDQFFELSVGFLHGTRSNKWSGEVRLSYSNGCSESSLLLAPASSYVPRDEAFSKRLVYTLEDGTAIIRGDNDTWLDQGVKRDSVRISTQTRYNTGLFILDLRKAPWGCGTWPAFWTLGEGTWPYAGEIDIIEGVHDNQHNQVAWHTSPGCHLATNSTFTGTIVNVDGQNHTDCNGLINNNAGCGVVDWSRASYGPYFDSQGGGVFVMKWDENGIAVWSFYRQAIPKDIIDGVPHSDGWGPPSAFLDPSQCDPLAFFKNHTIILNITFCGDWAGNSYATSGCPGTCAERLQDPSNFVNATWVINSLKVYEKQDLHGLVSSAVQEIPGFWTFWATLAAAAITFLL</sequence>
<dbReference type="SUPFAM" id="SSF49899">
    <property type="entry name" value="Concanavalin A-like lectins/glucanases"/>
    <property type="match status" value="1"/>
</dbReference>
<dbReference type="PANTHER" id="PTHR10963:SF24">
    <property type="entry name" value="GLYCOSIDASE C21B10.07-RELATED"/>
    <property type="match status" value="1"/>
</dbReference>
<dbReference type="GO" id="GO:0009251">
    <property type="term" value="P:glucan catabolic process"/>
    <property type="evidence" value="ECO:0007669"/>
    <property type="project" value="TreeGrafter"/>
</dbReference>
<dbReference type="Gene3D" id="2.60.120.200">
    <property type="match status" value="1"/>
</dbReference>
<evidence type="ECO:0000256" key="1">
    <source>
        <dbReference type="SAM" id="SignalP"/>
    </source>
</evidence>